<sequence>MASRAAYNRQLPIESERIGRPRLDKSQKLLSRFYEPLFLLRVLGQTYGNHTTAPRDLNPERARRRKFLRNLSYICDYRKGGESCTAIGLEDSDTCYNFWVASNAHNGAIVDFLKSALGSLRVIANQPPSLELDSSQSTDFVKFCIGFAASRVRQETQLLFREAKECCRRLEALNTDPARRLVTWLGSILGYEDDFELCQFAYANRQSEYMDRLMAQVLEEERRVGPQGRRSSFASVRHYVGRLAHHIRAPLELVEDARHLGPLLETYNVRPIEPIPCVPPPRPDSHTTLSGILNRMLKENDPERPEIKRILLSINSQSDIFENFMTQYQRCKPTVHAEVQVLEHFYKMELSFVGNDRYIACSKPACLCCELYFRYHPARMVVPESHRKVWIKWGPPLVKRSTEGDDTEFKRQLDILNKITEEVRSIAISQILGQSSMVPWHPDSRTAITENWPPSSSPSEFSDNDTELSDISDDSPSTRQQATPTDSQIFAAEIQNQPGCLEDPNEDLSLDDGGVSIDVCVDLGGMAK</sequence>
<evidence type="ECO:0000313" key="3">
    <source>
        <dbReference type="Proteomes" id="UP000002058"/>
    </source>
</evidence>
<evidence type="ECO:0000313" key="2">
    <source>
        <dbReference type="EMBL" id="EEP79561.1"/>
    </source>
</evidence>
<dbReference type="GeneID" id="8441005"/>
<feature type="compositionally biased region" description="Acidic residues" evidence="1">
    <location>
        <begin position="462"/>
        <end position="473"/>
    </location>
</feature>
<dbReference type="RefSeq" id="XP_002544890.1">
    <property type="nucleotide sequence ID" value="XM_002544844.1"/>
</dbReference>
<feature type="compositionally biased region" description="Polar residues" evidence="1">
    <location>
        <begin position="446"/>
        <end position="461"/>
    </location>
</feature>
<dbReference type="InterPro" id="IPR027796">
    <property type="entry name" value="OTT_1508_deam-like"/>
</dbReference>
<dbReference type="HOGENOM" id="CLU_027514_1_0_1"/>
<gene>
    <name evidence="2" type="ORF">UREG_04407</name>
</gene>
<proteinExistence type="predicted"/>
<dbReference type="KEGG" id="ure:UREG_04407"/>
<dbReference type="OrthoDB" id="4851849at2759"/>
<dbReference type="eggNOG" id="ENOG502SKGQ">
    <property type="taxonomic scope" value="Eukaryota"/>
</dbReference>
<dbReference type="AlphaFoldDB" id="C4JNT7"/>
<protein>
    <submittedName>
        <fullName evidence="2">Uncharacterized protein</fullName>
    </submittedName>
</protein>
<organism evidence="2 3">
    <name type="scientific">Uncinocarpus reesii (strain UAMH 1704)</name>
    <dbReference type="NCBI Taxonomy" id="336963"/>
    <lineage>
        <taxon>Eukaryota</taxon>
        <taxon>Fungi</taxon>
        <taxon>Dikarya</taxon>
        <taxon>Ascomycota</taxon>
        <taxon>Pezizomycotina</taxon>
        <taxon>Eurotiomycetes</taxon>
        <taxon>Eurotiomycetidae</taxon>
        <taxon>Onygenales</taxon>
        <taxon>Onygenaceae</taxon>
        <taxon>Uncinocarpus</taxon>
    </lineage>
</organism>
<dbReference type="PANTHER" id="PTHR42037">
    <property type="match status" value="1"/>
</dbReference>
<dbReference type="Proteomes" id="UP000002058">
    <property type="component" value="Unassembled WGS sequence"/>
</dbReference>
<dbReference type="OMA" id="YICDYRK"/>
<evidence type="ECO:0000256" key="1">
    <source>
        <dbReference type="SAM" id="MobiDB-lite"/>
    </source>
</evidence>
<dbReference type="VEuPathDB" id="FungiDB:UREG_04407"/>
<reference evidence="3" key="1">
    <citation type="journal article" date="2009" name="Genome Res.">
        <title>Comparative genomic analyses of the human fungal pathogens Coccidioides and their relatives.</title>
        <authorList>
            <person name="Sharpton T.J."/>
            <person name="Stajich J.E."/>
            <person name="Rounsley S.D."/>
            <person name="Gardner M.J."/>
            <person name="Wortman J.R."/>
            <person name="Jordar V.S."/>
            <person name="Maiti R."/>
            <person name="Kodira C.D."/>
            <person name="Neafsey D.E."/>
            <person name="Zeng Q."/>
            <person name="Hung C.-Y."/>
            <person name="McMahan C."/>
            <person name="Muszewska A."/>
            <person name="Grynberg M."/>
            <person name="Mandel M.A."/>
            <person name="Kellner E.M."/>
            <person name="Barker B.M."/>
            <person name="Galgiani J.N."/>
            <person name="Orbach M.J."/>
            <person name="Kirkland T.N."/>
            <person name="Cole G.T."/>
            <person name="Henn M.R."/>
            <person name="Birren B.W."/>
            <person name="Taylor J.W."/>
        </authorList>
    </citation>
    <scope>NUCLEOTIDE SEQUENCE [LARGE SCALE GENOMIC DNA]</scope>
    <source>
        <strain evidence="3">UAMH 1704</strain>
    </source>
</reference>
<feature type="region of interest" description="Disordered" evidence="1">
    <location>
        <begin position="442"/>
        <end position="489"/>
    </location>
</feature>
<dbReference type="InParanoid" id="C4JNT7"/>
<accession>C4JNT7</accession>
<feature type="compositionally biased region" description="Polar residues" evidence="1">
    <location>
        <begin position="474"/>
        <end position="489"/>
    </location>
</feature>
<dbReference type="PANTHER" id="PTHR42037:SF1">
    <property type="match status" value="1"/>
</dbReference>
<dbReference type="STRING" id="336963.C4JNT7"/>
<keyword evidence="3" id="KW-1185">Reference proteome</keyword>
<name>C4JNT7_UNCRE</name>
<dbReference type="Pfam" id="PF14441">
    <property type="entry name" value="OTT_1508_deam"/>
    <property type="match status" value="1"/>
</dbReference>
<dbReference type="EMBL" id="CH476616">
    <property type="protein sequence ID" value="EEP79561.1"/>
    <property type="molecule type" value="Genomic_DNA"/>
</dbReference>